<dbReference type="NCBIfam" id="TIGR00447">
    <property type="entry name" value="pth"/>
    <property type="match status" value="1"/>
</dbReference>
<evidence type="ECO:0000256" key="2">
    <source>
        <dbReference type="ARBA" id="ARBA00022555"/>
    </source>
</evidence>
<dbReference type="Gene3D" id="3.40.50.1470">
    <property type="entry name" value="Peptidyl-tRNA hydrolase"/>
    <property type="match status" value="1"/>
</dbReference>
<protein>
    <recommendedName>
        <fullName evidence="6 7">Peptidyl-tRNA hydrolase</fullName>
        <shortName evidence="7">Pth</shortName>
        <ecNumber evidence="1 7">3.1.1.29</ecNumber>
    </recommendedName>
</protein>
<feature type="active site" description="Proton acceptor" evidence="7">
    <location>
        <position position="19"/>
    </location>
</feature>
<comment type="subunit">
    <text evidence="7">Monomer.</text>
</comment>
<comment type="catalytic activity">
    <reaction evidence="7 8">
        <text>an N-acyl-L-alpha-aminoacyl-tRNA + H2O = an N-acyl-L-amino acid + a tRNA + H(+)</text>
        <dbReference type="Rhea" id="RHEA:54448"/>
        <dbReference type="Rhea" id="RHEA-COMP:10123"/>
        <dbReference type="Rhea" id="RHEA-COMP:13883"/>
        <dbReference type="ChEBI" id="CHEBI:15377"/>
        <dbReference type="ChEBI" id="CHEBI:15378"/>
        <dbReference type="ChEBI" id="CHEBI:59874"/>
        <dbReference type="ChEBI" id="CHEBI:78442"/>
        <dbReference type="ChEBI" id="CHEBI:138191"/>
        <dbReference type="EC" id="3.1.1.29"/>
    </reaction>
</comment>
<dbReference type="InterPro" id="IPR001328">
    <property type="entry name" value="Pept_tRNA_hydro"/>
</dbReference>
<keyword evidence="11" id="KW-1185">Reference proteome</keyword>
<evidence type="ECO:0000256" key="4">
    <source>
        <dbReference type="ARBA" id="ARBA00022884"/>
    </source>
</evidence>
<gene>
    <name evidence="7 10" type="primary">pth</name>
    <name evidence="10" type="ORF">VF724_16600</name>
</gene>
<evidence type="ECO:0000313" key="11">
    <source>
        <dbReference type="Proteomes" id="UP001310386"/>
    </source>
</evidence>
<keyword evidence="7" id="KW-0963">Cytoplasm</keyword>
<keyword evidence="3 7" id="KW-0378">Hydrolase</keyword>
<accession>A0ABU5ZL65</accession>
<dbReference type="PANTHER" id="PTHR17224">
    <property type="entry name" value="PEPTIDYL-TRNA HYDROLASE"/>
    <property type="match status" value="1"/>
</dbReference>
<feature type="binding site" evidence="7">
    <location>
        <position position="112"/>
    </location>
    <ligand>
        <name>tRNA</name>
        <dbReference type="ChEBI" id="CHEBI:17843"/>
    </ligand>
</feature>
<name>A0ABU5ZL65_9BACL</name>
<dbReference type="GO" id="GO:0004045">
    <property type="term" value="F:peptidyl-tRNA hydrolase activity"/>
    <property type="evidence" value="ECO:0007669"/>
    <property type="project" value="UniProtKB-EC"/>
</dbReference>
<feature type="binding site" evidence="7">
    <location>
        <position position="66"/>
    </location>
    <ligand>
        <name>tRNA</name>
        <dbReference type="ChEBI" id="CHEBI:17843"/>
    </ligand>
</feature>
<feature type="binding site" evidence="7">
    <location>
        <position position="14"/>
    </location>
    <ligand>
        <name>tRNA</name>
        <dbReference type="ChEBI" id="CHEBI:17843"/>
    </ligand>
</feature>
<dbReference type="EC" id="3.1.1.29" evidence="1 7"/>
<evidence type="ECO:0000256" key="9">
    <source>
        <dbReference type="RuleBase" id="RU004320"/>
    </source>
</evidence>
<sequence length="190" mass="21271">MKWIVGLGNPGSRYADTRHNVGFMALDRLAERWGISFQQNRFNARLGEGTVNGEKAVLLQPQTFMNLSGESVAAYRGFFKAQTEDLIVVYDDLDTPLGQIRLRLKGSAGGHNGIKSIIQHIGSQEFNRIRIGISRPGPDWDIANYVLSPFPKSERETLKQVLELTCDALEQTMKDPFEKVMAKFNARAGE</sequence>
<keyword evidence="2 7" id="KW-0820">tRNA-binding</keyword>
<evidence type="ECO:0000313" key="10">
    <source>
        <dbReference type="EMBL" id="MEB3103258.1"/>
    </source>
</evidence>
<dbReference type="InterPro" id="IPR036416">
    <property type="entry name" value="Pept_tRNA_hydro_sf"/>
</dbReference>
<reference evidence="10" key="1">
    <citation type="submission" date="2023-12" db="EMBL/GenBank/DDBJ databases">
        <title>Fervidustalea candida gen. nov., sp. nov., a novel member of the family Paenibacillaceae isolated from a geothermal area.</title>
        <authorList>
            <person name="Li W.-J."/>
            <person name="Jiao J.-Y."/>
            <person name="Chen Y."/>
        </authorList>
    </citation>
    <scope>NUCLEOTIDE SEQUENCE</scope>
    <source>
        <strain evidence="10">SYSU GA230002</strain>
    </source>
</reference>
<dbReference type="EMBL" id="JAYJLD010000031">
    <property type="protein sequence ID" value="MEB3103258.1"/>
    <property type="molecule type" value="Genomic_DNA"/>
</dbReference>
<dbReference type="CDD" id="cd00462">
    <property type="entry name" value="PTH"/>
    <property type="match status" value="1"/>
</dbReference>
<evidence type="ECO:0000256" key="8">
    <source>
        <dbReference type="RuleBase" id="RU000673"/>
    </source>
</evidence>
<feature type="site" description="Stabilizes the basic form of H active site to accept a proton" evidence="7">
    <location>
        <position position="91"/>
    </location>
</feature>
<feature type="binding site" evidence="7">
    <location>
        <position position="64"/>
    </location>
    <ligand>
        <name>tRNA</name>
        <dbReference type="ChEBI" id="CHEBI:17843"/>
    </ligand>
</feature>
<comment type="function">
    <text evidence="7">Catalyzes the release of premature peptidyl moieties from peptidyl-tRNA molecules trapped in stalled 50S ribosomal subunits, and thus maintains levels of free tRNAs and 50S ribosomes.</text>
</comment>
<evidence type="ECO:0000256" key="3">
    <source>
        <dbReference type="ARBA" id="ARBA00022801"/>
    </source>
</evidence>
<evidence type="ECO:0000256" key="6">
    <source>
        <dbReference type="ARBA" id="ARBA00050038"/>
    </source>
</evidence>
<dbReference type="Pfam" id="PF01195">
    <property type="entry name" value="Pept_tRNA_hydro"/>
    <property type="match status" value="1"/>
</dbReference>
<evidence type="ECO:0000256" key="7">
    <source>
        <dbReference type="HAMAP-Rule" id="MF_00083"/>
    </source>
</evidence>
<comment type="similarity">
    <text evidence="5 7 9">Belongs to the PTH family.</text>
</comment>
<dbReference type="InterPro" id="IPR018171">
    <property type="entry name" value="Pept_tRNA_hydro_CS"/>
</dbReference>
<dbReference type="PANTHER" id="PTHR17224:SF1">
    <property type="entry name" value="PEPTIDYL-TRNA HYDROLASE"/>
    <property type="match status" value="1"/>
</dbReference>
<evidence type="ECO:0000256" key="5">
    <source>
        <dbReference type="ARBA" id="ARBA00038063"/>
    </source>
</evidence>
<dbReference type="PROSITE" id="PS01196">
    <property type="entry name" value="PEPT_TRNA_HYDROL_2"/>
    <property type="match status" value="1"/>
</dbReference>
<dbReference type="HAMAP" id="MF_00083">
    <property type="entry name" value="Pept_tRNA_hydro_bact"/>
    <property type="match status" value="1"/>
</dbReference>
<organism evidence="10 11">
    <name type="scientific">Ferviditalea candida</name>
    <dbReference type="NCBI Taxonomy" id="3108399"/>
    <lineage>
        <taxon>Bacteria</taxon>
        <taxon>Bacillati</taxon>
        <taxon>Bacillota</taxon>
        <taxon>Bacilli</taxon>
        <taxon>Bacillales</taxon>
        <taxon>Paenibacillaceae</taxon>
        <taxon>Ferviditalea</taxon>
    </lineage>
</organism>
<comment type="caution">
    <text evidence="10">The sequence shown here is derived from an EMBL/GenBank/DDBJ whole genome shotgun (WGS) entry which is preliminary data.</text>
</comment>
<dbReference type="RefSeq" id="WP_371755386.1">
    <property type="nucleotide sequence ID" value="NZ_JAYJLD010000031.1"/>
</dbReference>
<comment type="subcellular location">
    <subcellularLocation>
        <location evidence="7">Cytoplasm</location>
    </subcellularLocation>
</comment>
<dbReference type="PROSITE" id="PS01195">
    <property type="entry name" value="PEPT_TRNA_HYDROL_1"/>
    <property type="match status" value="1"/>
</dbReference>
<keyword evidence="4 7" id="KW-0694">RNA-binding</keyword>
<proteinExistence type="inferred from homology"/>
<comment type="function">
    <text evidence="7">Hydrolyzes ribosome-free peptidyl-tRNAs (with 1 or more amino acids incorporated), which drop off the ribosome during protein synthesis, or as a result of ribosome stalling.</text>
</comment>
<dbReference type="Proteomes" id="UP001310386">
    <property type="component" value="Unassembled WGS sequence"/>
</dbReference>
<evidence type="ECO:0000256" key="1">
    <source>
        <dbReference type="ARBA" id="ARBA00013260"/>
    </source>
</evidence>
<dbReference type="SUPFAM" id="SSF53178">
    <property type="entry name" value="Peptidyl-tRNA hydrolase-like"/>
    <property type="match status" value="1"/>
</dbReference>
<feature type="site" description="Discriminates between blocked and unblocked aminoacyl-tRNA" evidence="7">
    <location>
        <position position="9"/>
    </location>
</feature>